<dbReference type="Proteomes" id="UP000887560">
    <property type="component" value="Unplaced"/>
</dbReference>
<proteinExistence type="predicted"/>
<protein>
    <submittedName>
        <fullName evidence="2">Nuclease HARBI1</fullName>
    </submittedName>
</protein>
<evidence type="ECO:0000313" key="2">
    <source>
        <dbReference type="WBParaSite" id="scf7180000423695.g11518"/>
    </source>
</evidence>
<dbReference type="WBParaSite" id="scf7180000423695.g11518">
    <property type="protein sequence ID" value="scf7180000423695.g11518"/>
    <property type="gene ID" value="scf7180000423695.g11518"/>
</dbReference>
<name>A0A915PAW6_9BILA</name>
<accession>A0A915PAW6</accession>
<keyword evidence="1" id="KW-1185">Reference proteome</keyword>
<evidence type="ECO:0000313" key="1">
    <source>
        <dbReference type="Proteomes" id="UP000887560"/>
    </source>
</evidence>
<reference evidence="2" key="1">
    <citation type="submission" date="2022-11" db="UniProtKB">
        <authorList>
            <consortium name="WormBaseParasite"/>
        </authorList>
    </citation>
    <scope>IDENTIFICATION</scope>
</reference>
<dbReference type="AlphaFoldDB" id="A0A915PAW6"/>
<organism evidence="1 2">
    <name type="scientific">Meloidogyne floridensis</name>
    <dbReference type="NCBI Taxonomy" id="298350"/>
    <lineage>
        <taxon>Eukaryota</taxon>
        <taxon>Metazoa</taxon>
        <taxon>Ecdysozoa</taxon>
        <taxon>Nematoda</taxon>
        <taxon>Chromadorea</taxon>
        <taxon>Rhabditida</taxon>
        <taxon>Tylenchina</taxon>
        <taxon>Tylenchomorpha</taxon>
        <taxon>Tylenchoidea</taxon>
        <taxon>Meloidogynidae</taxon>
        <taxon>Meloidogyninae</taxon>
        <taxon>Meloidogyne</taxon>
    </lineage>
</organism>
<sequence>MEYEFMNILTDSDEELNERKEHCFRKSVVFENPSEFQQRFRFSERQVELLIQQLGLKLSAIINTNHSLTVKDKVLITLRFYAANDFYYTISDGQGKSRTTVMNVIKCTTLAIIETFSPLINWPASEFECRQISQRFSRISKPHGFPNVCGAVDGTLVDIVAPKDSGGVYVSRNRRNALNVLAVSDGG</sequence>